<keyword evidence="3 5" id="KW-1133">Transmembrane helix</keyword>
<evidence type="ECO:0000313" key="6">
    <source>
        <dbReference type="EMBL" id="KAJ4308008.1"/>
    </source>
</evidence>
<evidence type="ECO:0000256" key="3">
    <source>
        <dbReference type="ARBA" id="ARBA00022989"/>
    </source>
</evidence>
<organism evidence="6 7">
    <name type="scientific">Fusarium piperis</name>
    <dbReference type="NCBI Taxonomy" id="1435070"/>
    <lineage>
        <taxon>Eukaryota</taxon>
        <taxon>Fungi</taxon>
        <taxon>Dikarya</taxon>
        <taxon>Ascomycota</taxon>
        <taxon>Pezizomycotina</taxon>
        <taxon>Sordariomycetes</taxon>
        <taxon>Hypocreomycetidae</taxon>
        <taxon>Hypocreales</taxon>
        <taxon>Nectriaceae</taxon>
        <taxon>Fusarium</taxon>
        <taxon>Fusarium solani species complex</taxon>
    </lineage>
</organism>
<dbReference type="PANTHER" id="PTHR48022">
    <property type="entry name" value="PLASTIDIC GLUCOSE TRANSPORTER 4"/>
    <property type="match status" value="1"/>
</dbReference>
<dbReference type="EMBL" id="JAPEUR010000590">
    <property type="protein sequence ID" value="KAJ4308008.1"/>
    <property type="molecule type" value="Genomic_DNA"/>
</dbReference>
<dbReference type="AlphaFoldDB" id="A0A9W8W3M4"/>
<reference evidence="6" key="1">
    <citation type="submission" date="2022-10" db="EMBL/GenBank/DDBJ databases">
        <title>Tapping the CABI collections for fungal endophytes: first genome assemblies for Collariella, Neodidymelliopsis, Ascochyta clinopodiicola, Didymella pomorum, Didymosphaeria variabile, Neocosmospora piperis and Neocucurbitaria cava.</title>
        <authorList>
            <person name="Hill R."/>
        </authorList>
    </citation>
    <scope>NUCLEOTIDE SEQUENCE</scope>
    <source>
        <strain evidence="6">IMI 366586</strain>
    </source>
</reference>
<protein>
    <recommendedName>
        <fullName evidence="8">Major facilitator superfamily (MFS) profile domain-containing protein</fullName>
    </recommendedName>
</protein>
<evidence type="ECO:0000256" key="4">
    <source>
        <dbReference type="ARBA" id="ARBA00023136"/>
    </source>
</evidence>
<dbReference type="InterPro" id="IPR036259">
    <property type="entry name" value="MFS_trans_sf"/>
</dbReference>
<comment type="caution">
    <text evidence="6">The sequence shown here is derived from an EMBL/GenBank/DDBJ whole genome shotgun (WGS) entry which is preliminary data.</text>
</comment>
<feature type="transmembrane region" description="Helical" evidence="5">
    <location>
        <begin position="24"/>
        <end position="43"/>
    </location>
</feature>
<evidence type="ECO:0000256" key="1">
    <source>
        <dbReference type="ARBA" id="ARBA00004141"/>
    </source>
</evidence>
<name>A0A9W8W3M4_9HYPO</name>
<evidence type="ECO:0000256" key="5">
    <source>
        <dbReference type="SAM" id="Phobius"/>
    </source>
</evidence>
<proteinExistence type="predicted"/>
<dbReference type="PANTHER" id="PTHR48022:SF31">
    <property type="entry name" value="HEXOSE TRANSPORTER"/>
    <property type="match status" value="1"/>
</dbReference>
<dbReference type="InterPro" id="IPR005828">
    <property type="entry name" value="MFS_sugar_transport-like"/>
</dbReference>
<sequence length="140" mass="15369">MAATLFLIGGLIKRYGESTNTSGIYGTIAVTFVFQCFYAFSIPPMTSLYPTEVSPFKLCATGIAIFRMFDSGSGFASFAMAYAIAGLAWKFYFINASWNFVFPIIAYFTFVETKGLKLEEINARFEVSAILDGVVEDSAS</sequence>
<keyword evidence="2 5" id="KW-0812">Transmembrane</keyword>
<dbReference type="GO" id="GO:0005351">
    <property type="term" value="F:carbohydrate:proton symporter activity"/>
    <property type="evidence" value="ECO:0007669"/>
    <property type="project" value="TreeGrafter"/>
</dbReference>
<dbReference type="OrthoDB" id="4540492at2759"/>
<accession>A0A9W8W3M4</accession>
<evidence type="ECO:0000313" key="7">
    <source>
        <dbReference type="Proteomes" id="UP001140502"/>
    </source>
</evidence>
<dbReference type="Pfam" id="PF00083">
    <property type="entry name" value="Sugar_tr"/>
    <property type="match status" value="1"/>
</dbReference>
<feature type="transmembrane region" description="Helical" evidence="5">
    <location>
        <begin position="91"/>
        <end position="110"/>
    </location>
</feature>
<evidence type="ECO:0008006" key="8">
    <source>
        <dbReference type="Google" id="ProtNLM"/>
    </source>
</evidence>
<dbReference type="Proteomes" id="UP001140502">
    <property type="component" value="Unassembled WGS sequence"/>
</dbReference>
<feature type="transmembrane region" description="Helical" evidence="5">
    <location>
        <begin position="64"/>
        <end position="85"/>
    </location>
</feature>
<gene>
    <name evidence="6" type="ORF">N0V84_012358</name>
</gene>
<keyword evidence="7" id="KW-1185">Reference proteome</keyword>
<evidence type="ECO:0000256" key="2">
    <source>
        <dbReference type="ARBA" id="ARBA00022692"/>
    </source>
</evidence>
<dbReference type="GO" id="GO:0016020">
    <property type="term" value="C:membrane"/>
    <property type="evidence" value="ECO:0007669"/>
    <property type="project" value="UniProtKB-SubCell"/>
</dbReference>
<keyword evidence="4 5" id="KW-0472">Membrane</keyword>
<dbReference type="SUPFAM" id="SSF103473">
    <property type="entry name" value="MFS general substrate transporter"/>
    <property type="match status" value="1"/>
</dbReference>
<comment type="subcellular location">
    <subcellularLocation>
        <location evidence="1">Membrane</location>
        <topology evidence="1">Multi-pass membrane protein</topology>
    </subcellularLocation>
</comment>
<dbReference type="InterPro" id="IPR050360">
    <property type="entry name" value="MFS_Sugar_Transporters"/>
</dbReference>
<dbReference type="Gene3D" id="1.20.1250.20">
    <property type="entry name" value="MFS general substrate transporter like domains"/>
    <property type="match status" value="1"/>
</dbReference>